<evidence type="ECO:0000259" key="11">
    <source>
        <dbReference type="PROSITE" id="PS51126"/>
    </source>
</evidence>
<dbReference type="Pfam" id="PF00612">
    <property type="entry name" value="IQ"/>
    <property type="match status" value="6"/>
</dbReference>
<evidence type="ECO:0000313" key="13">
    <source>
        <dbReference type="EMBL" id="GHJ84550.1"/>
    </source>
</evidence>
<dbReference type="CDD" id="cd15480">
    <property type="entry name" value="fMyo2p_CBD"/>
    <property type="match status" value="1"/>
</dbReference>
<evidence type="ECO:0000313" key="14">
    <source>
        <dbReference type="Proteomes" id="UP000620104"/>
    </source>
</evidence>
<feature type="compositionally biased region" description="Basic and acidic residues" evidence="10">
    <location>
        <begin position="1230"/>
        <end position="1253"/>
    </location>
</feature>
<evidence type="ECO:0000256" key="4">
    <source>
        <dbReference type="ARBA" id="ARBA00023054"/>
    </source>
</evidence>
<dbReference type="Gene3D" id="3.40.850.10">
    <property type="entry name" value="Kinesin motor domain"/>
    <property type="match status" value="1"/>
</dbReference>
<dbReference type="SMART" id="SM00242">
    <property type="entry name" value="MYSc"/>
    <property type="match status" value="1"/>
</dbReference>
<dbReference type="PRINTS" id="PR00193">
    <property type="entry name" value="MYOSINHEAVY"/>
</dbReference>
<feature type="domain" description="Dilute" evidence="11">
    <location>
        <begin position="1340"/>
        <end position="1622"/>
    </location>
</feature>
<organism evidence="13 14">
    <name type="scientific">Naganishia liquefaciens</name>
    <dbReference type="NCBI Taxonomy" id="104408"/>
    <lineage>
        <taxon>Eukaryota</taxon>
        <taxon>Fungi</taxon>
        <taxon>Dikarya</taxon>
        <taxon>Basidiomycota</taxon>
        <taxon>Agaricomycotina</taxon>
        <taxon>Tremellomycetes</taxon>
        <taxon>Filobasidiales</taxon>
        <taxon>Filobasidiaceae</taxon>
        <taxon>Naganishia</taxon>
    </lineage>
</organism>
<dbReference type="PROSITE" id="PS51126">
    <property type="entry name" value="DILUTE"/>
    <property type="match status" value="1"/>
</dbReference>
<keyword evidence="6 8" id="KW-0505">Motor protein</keyword>
<dbReference type="InterPro" id="IPR001609">
    <property type="entry name" value="Myosin_head_motor_dom-like"/>
</dbReference>
<evidence type="ECO:0000256" key="6">
    <source>
        <dbReference type="ARBA" id="ARBA00023175"/>
    </source>
</evidence>
<proteinExistence type="inferred from homology"/>
<evidence type="ECO:0000256" key="1">
    <source>
        <dbReference type="ARBA" id="ARBA00008314"/>
    </source>
</evidence>
<feature type="coiled-coil region" evidence="9">
    <location>
        <begin position="1044"/>
        <end position="1179"/>
    </location>
</feature>
<dbReference type="Proteomes" id="UP000620104">
    <property type="component" value="Unassembled WGS sequence"/>
</dbReference>
<dbReference type="PROSITE" id="PS51456">
    <property type="entry name" value="MYOSIN_MOTOR"/>
    <property type="match status" value="1"/>
</dbReference>
<protein>
    <submittedName>
        <fullName evidence="13">Uncharacterized protein</fullName>
    </submittedName>
</protein>
<dbReference type="Gene3D" id="1.10.10.820">
    <property type="match status" value="1"/>
</dbReference>
<feature type="domain" description="Myosin motor" evidence="12">
    <location>
        <begin position="118"/>
        <end position="871"/>
    </location>
</feature>
<evidence type="ECO:0000256" key="5">
    <source>
        <dbReference type="ARBA" id="ARBA00023123"/>
    </source>
</evidence>
<name>A0A8H3YCP3_9TREE</name>
<dbReference type="InterPro" id="IPR000048">
    <property type="entry name" value="IQ_motif_EF-hand-BS"/>
</dbReference>
<keyword evidence="7 8" id="KW-0009">Actin-binding</keyword>
<dbReference type="OrthoDB" id="6108017at2759"/>
<dbReference type="CDD" id="cd01380">
    <property type="entry name" value="MYSc_Myo5"/>
    <property type="match status" value="1"/>
</dbReference>
<comment type="similarity">
    <text evidence="1 8">Belongs to the TRAFAC class myosin-kinesin ATPase superfamily. Myosin family.</text>
</comment>
<dbReference type="GO" id="GO:0016020">
    <property type="term" value="C:membrane"/>
    <property type="evidence" value="ECO:0007669"/>
    <property type="project" value="TreeGrafter"/>
</dbReference>
<dbReference type="InterPro" id="IPR046943">
    <property type="entry name" value="Fungal_Myo2/2A_CBD"/>
</dbReference>
<comment type="caution">
    <text evidence="13">The sequence shown here is derived from an EMBL/GenBank/DDBJ whole genome shotgun (WGS) entry which is preliminary data.</text>
</comment>
<dbReference type="SMART" id="SM01132">
    <property type="entry name" value="DIL"/>
    <property type="match status" value="1"/>
</dbReference>
<keyword evidence="2 8" id="KW-0547">Nucleotide-binding</keyword>
<feature type="region of interest" description="Disordered" evidence="10">
    <location>
        <begin position="1183"/>
        <end position="1253"/>
    </location>
</feature>
<dbReference type="GO" id="GO:0000146">
    <property type="term" value="F:microfilament motor activity"/>
    <property type="evidence" value="ECO:0007669"/>
    <property type="project" value="TreeGrafter"/>
</dbReference>
<feature type="compositionally biased region" description="Basic residues" evidence="10">
    <location>
        <begin position="1214"/>
        <end position="1223"/>
    </location>
</feature>
<dbReference type="PANTHER" id="PTHR13140">
    <property type="entry name" value="MYOSIN"/>
    <property type="match status" value="1"/>
</dbReference>
<evidence type="ECO:0000256" key="10">
    <source>
        <dbReference type="SAM" id="MobiDB-lite"/>
    </source>
</evidence>
<dbReference type="GO" id="GO:0005737">
    <property type="term" value="C:cytoplasm"/>
    <property type="evidence" value="ECO:0007669"/>
    <property type="project" value="TreeGrafter"/>
</dbReference>
<feature type="binding site" evidence="8">
    <location>
        <begin position="221"/>
        <end position="228"/>
    </location>
    <ligand>
        <name>ATP</name>
        <dbReference type="ChEBI" id="CHEBI:30616"/>
    </ligand>
</feature>
<dbReference type="Gene3D" id="1.20.58.530">
    <property type="match status" value="1"/>
</dbReference>
<evidence type="ECO:0000256" key="2">
    <source>
        <dbReference type="ARBA" id="ARBA00022741"/>
    </source>
</evidence>
<keyword evidence="5 8" id="KW-0518">Myosin</keyword>
<evidence type="ECO:0000256" key="3">
    <source>
        <dbReference type="ARBA" id="ARBA00022840"/>
    </source>
</evidence>
<feature type="region of interest" description="Disordered" evidence="10">
    <location>
        <begin position="243"/>
        <end position="276"/>
    </location>
</feature>
<dbReference type="Pfam" id="PF01843">
    <property type="entry name" value="DIL"/>
    <property type="match status" value="1"/>
</dbReference>
<dbReference type="SMART" id="SM00015">
    <property type="entry name" value="IQ"/>
    <property type="match status" value="6"/>
</dbReference>
<evidence type="ECO:0000256" key="8">
    <source>
        <dbReference type="PROSITE-ProRule" id="PRU00782"/>
    </source>
</evidence>
<feature type="region of interest" description="Actin-binding" evidence="8">
    <location>
        <begin position="747"/>
        <end position="769"/>
    </location>
</feature>
<dbReference type="FunFam" id="1.10.10.820:FF:000001">
    <property type="entry name" value="Myosin heavy chain"/>
    <property type="match status" value="1"/>
</dbReference>
<keyword evidence="4 9" id="KW-0175">Coiled coil</keyword>
<dbReference type="InterPro" id="IPR036961">
    <property type="entry name" value="Kinesin_motor_dom_sf"/>
</dbReference>
<dbReference type="Pfam" id="PF00063">
    <property type="entry name" value="Myosin_head"/>
    <property type="match status" value="1"/>
</dbReference>
<sequence>MVSHPYSKGTRVWLPDPQQAWSAGEITAVDTPANADSSPADDVTVTLHIKQEQNPDVEIVQTFPLSVLVAAGQNQLIPSGTAAAASPSANNGTGALVGKDEEGKAIILPPLRNPPLLEQTDDLANLSNLNEPSVLHAISTRYDMHLPYTYSGIVLVALNPFSPLNIYGQDMINQYAGKKKGELEPHLFAIAEEALDYMRRGDGSGGKDNTGAGDQTIIVSGESGAGKTVSAKFILRYFASVEDPSKPATSQPKRLKASGGSVASNGSAVTGAADDGMSETERQILASNPIMEAFGNAKTTRNDNSSRFGKYIEILFNLEHEIVGARIRTYLLERSRLVYQPETERNYHIFYQLLAGAPAQERKEYGLDQPYSAFAYLAGGGPASTPINGVDDAEEFKITQKALSTVGISVGRQWEIFRMLAGLLHLGNVKVSPMRNEATIDVDDQALIMACQLLGVNKDEFRKWTLKKQLTTRSEKIVTNLSAPQATVVRDSVAKFIYSCLFEWLASIINQSLAGEGGRGAKEAKKFIGVLDIYGFEHFKKNSFEQFCINWANEKLQQEFNAHVFKLEQEEYVREEINWTFIDFADNQVCIDVIEGKMGILSLLDEESRLPAGADNSFAAKIHQTIAKPEQKLVFKKPRFNQNAFTIAHYAHDVTYDVDGFIEKNRDTVPDEHLDLLINSENSLLKECLEVALAAAQTSRESMASAAKASNPATAGGVTPGVSAKARAGGAASARKPTLGSIFKYSLVALMDTINNTNVHYIRCIKPNEAKKAWELDSKQVLAQLRACGVLETIRISCAGYPSRWTFAEFAERYLPLVNSIELQEAGATDLRALCGQILDKTIPDKDKYQIGLAKIFFRAGMLASLESMRAQRLNELVTLVQKNYRRYVAMKQYRAMKSSAVKIQTAWRAFAARKMVKEMRRERAALLLQTAVRGWLARREYTRTRQAIVKIQAAVRGHQQMLRFREERKNRAAIILQSFFRGLVARKQYRQHIKKVVLLQSLYRRRLARKQLVALKSEAKSASRYKEISYKLENKVVELTQNLQQRTGEKKALLEKLNAAEAQIALLTTKHSDAEAKTRDLASQLDKPTVPRPDFEKLLEERRELEAQIVAQKSKIAEQDAEIQRHLAELRSQADRAQEKQVAAESAVARNAEDMSTIASLRAELAALKEQMNRQNALQALTRNQRSEAPASPTTQTHNIGLRTVENGELQKTPRKSARRHSVTGPMHEGGESERDSMDERMLASRQQVEESMRPATIGYPTDMSFEEGVDALMALLENEESLDQEVLQILIRDLKPIQPSLHNPPAHNEIMFPAHIICLISNEMWKYGMIAESERFLANVMQSIQQHIMSLEGEDVIIPGFFWLTNVHEILSFVMLAEEDAMNGIGPGAENMGRAFNWVDYEKLVTIVKHDLDSLEYNIYHTAMQQIKRKLAKMVIPALIETQALPGFVERDGNTRLLGRMLGMQTPSAPAYSMDNILDLLNKVWKAMKSYYVEASVIQQVFSELLKLIGVSSFNDLLMRRNFCSWKRAMQIQYNITRIEEWCKSHDMQENLIQLESLMQATKLLQLKKASAADIDILFDVCWILSPSQIQKLIGQYHTADYEAPIPPEIVKLVAQRVNVNDKGDHLLLPPETDEAGPYTLPSKRDIIDIETYIPSYLQLPHIRRIAMSVA</sequence>
<dbReference type="Gene3D" id="6.20.240.20">
    <property type="match status" value="1"/>
</dbReference>
<dbReference type="PANTHER" id="PTHR13140:SF706">
    <property type="entry name" value="DILUTE CLASS UNCONVENTIONAL MYOSIN, ISOFORM C"/>
    <property type="match status" value="1"/>
</dbReference>
<dbReference type="Gene3D" id="1.20.120.720">
    <property type="entry name" value="Myosin VI head, motor domain, U50 subdomain"/>
    <property type="match status" value="1"/>
</dbReference>
<keyword evidence="3 8" id="KW-0067">ATP-binding</keyword>
<dbReference type="InterPro" id="IPR002710">
    <property type="entry name" value="Dilute_dom"/>
</dbReference>
<reference evidence="13" key="1">
    <citation type="submission" date="2020-07" db="EMBL/GenBank/DDBJ databases">
        <title>Draft Genome Sequence of a Deep-Sea Yeast, Naganishia (Cryptococcus) liquefaciens strain N6.</title>
        <authorList>
            <person name="Han Y.W."/>
            <person name="Kajitani R."/>
            <person name="Morimoto H."/>
            <person name="Parhat M."/>
            <person name="Tsubouchi H."/>
            <person name="Bakenova O."/>
            <person name="Ogata M."/>
            <person name="Argunhan B."/>
            <person name="Aoki R."/>
            <person name="Kajiwara S."/>
            <person name="Itoh T."/>
            <person name="Iwasaki H."/>
        </authorList>
    </citation>
    <scope>NUCLEOTIDE SEQUENCE</scope>
    <source>
        <strain evidence="13">N6</strain>
    </source>
</reference>
<dbReference type="GO" id="GO:0051015">
    <property type="term" value="F:actin filament binding"/>
    <property type="evidence" value="ECO:0007669"/>
    <property type="project" value="TreeGrafter"/>
</dbReference>
<dbReference type="Gene3D" id="1.20.5.190">
    <property type="match status" value="3"/>
</dbReference>
<feature type="compositionally biased region" description="Low complexity" evidence="10">
    <location>
        <begin position="257"/>
        <end position="273"/>
    </location>
</feature>
<gene>
    <name evidence="13" type="ORF">NliqN6_0952</name>
</gene>
<dbReference type="SUPFAM" id="SSF52540">
    <property type="entry name" value="P-loop containing nucleoside triphosphate hydrolases"/>
    <property type="match status" value="2"/>
</dbReference>
<dbReference type="InterPro" id="IPR027417">
    <property type="entry name" value="P-loop_NTPase"/>
</dbReference>
<accession>A0A8H3YCP3</accession>
<dbReference type="PROSITE" id="PS50096">
    <property type="entry name" value="IQ"/>
    <property type="match status" value="5"/>
</dbReference>
<evidence type="ECO:0000259" key="12">
    <source>
        <dbReference type="PROSITE" id="PS51456"/>
    </source>
</evidence>
<dbReference type="GO" id="GO:0007015">
    <property type="term" value="P:actin filament organization"/>
    <property type="evidence" value="ECO:0007669"/>
    <property type="project" value="TreeGrafter"/>
</dbReference>
<dbReference type="CDD" id="cd23767">
    <property type="entry name" value="IQCD"/>
    <property type="match status" value="2"/>
</dbReference>
<dbReference type="EMBL" id="BLZA01000009">
    <property type="protein sequence ID" value="GHJ84550.1"/>
    <property type="molecule type" value="Genomic_DNA"/>
</dbReference>
<keyword evidence="14" id="KW-1185">Reference proteome</keyword>
<evidence type="ECO:0000256" key="9">
    <source>
        <dbReference type="SAM" id="Coils"/>
    </source>
</evidence>
<dbReference type="GO" id="GO:0016459">
    <property type="term" value="C:myosin complex"/>
    <property type="evidence" value="ECO:0007669"/>
    <property type="project" value="UniProtKB-KW"/>
</dbReference>
<evidence type="ECO:0000256" key="7">
    <source>
        <dbReference type="ARBA" id="ARBA00023203"/>
    </source>
</evidence>
<dbReference type="GO" id="GO:0005524">
    <property type="term" value="F:ATP binding"/>
    <property type="evidence" value="ECO:0007669"/>
    <property type="project" value="UniProtKB-UniRule"/>
</dbReference>
<dbReference type="InterPro" id="IPR036103">
    <property type="entry name" value="MYSc_Myo5"/>
</dbReference>